<dbReference type="AlphaFoldDB" id="X6N8M8"/>
<dbReference type="OrthoDB" id="66881at2759"/>
<dbReference type="GO" id="GO:0050661">
    <property type="term" value="F:NADP binding"/>
    <property type="evidence" value="ECO:0007669"/>
    <property type="project" value="InterPro"/>
</dbReference>
<evidence type="ECO:0008006" key="8">
    <source>
        <dbReference type="Google" id="ProtNLM"/>
    </source>
</evidence>
<protein>
    <recommendedName>
        <fullName evidence="8">Flavin-containing monooxygenase</fullName>
    </recommendedName>
</protein>
<dbReference type="Gene3D" id="3.50.50.60">
    <property type="entry name" value="FAD/NAD(P)-binding domain"/>
    <property type="match status" value="1"/>
</dbReference>
<evidence type="ECO:0000256" key="4">
    <source>
        <dbReference type="ARBA" id="ARBA00022857"/>
    </source>
</evidence>
<sequence>MHKWFKLLQRKIRPKQRLIRISFRRFTAKNESVCVIGGGWSGLSALKELQEVGFKNVTLYESANSVGGIWNLQNADGYGWPQLLANVSKYTMFYPSFPWQSTNTKSNYASIDDINNYLNAYAKHFKLFPSIEFNKHVVSVRPVSPSSSTVINFAHLQMPYLKKKAYKKKKVIYTYARTF</sequence>
<dbReference type="PANTHER" id="PTHR23023">
    <property type="entry name" value="DIMETHYLANILINE MONOOXYGENASE"/>
    <property type="match status" value="1"/>
</dbReference>
<comment type="caution">
    <text evidence="6">The sequence shown here is derived from an EMBL/GenBank/DDBJ whole genome shotgun (WGS) entry which is preliminary data.</text>
</comment>
<keyword evidence="4" id="KW-0521">NADP</keyword>
<evidence type="ECO:0000256" key="5">
    <source>
        <dbReference type="ARBA" id="ARBA00023002"/>
    </source>
</evidence>
<keyword evidence="7" id="KW-1185">Reference proteome</keyword>
<dbReference type="GO" id="GO:0050660">
    <property type="term" value="F:flavin adenine dinucleotide binding"/>
    <property type="evidence" value="ECO:0007669"/>
    <property type="project" value="InterPro"/>
</dbReference>
<dbReference type="InterPro" id="IPR020946">
    <property type="entry name" value="Flavin_mOase-like"/>
</dbReference>
<name>X6N8M8_RETFI</name>
<dbReference type="InterPro" id="IPR036188">
    <property type="entry name" value="FAD/NAD-bd_sf"/>
</dbReference>
<dbReference type="InterPro" id="IPR000960">
    <property type="entry name" value="Flavin_mOase"/>
</dbReference>
<evidence type="ECO:0000256" key="3">
    <source>
        <dbReference type="ARBA" id="ARBA00022827"/>
    </source>
</evidence>
<gene>
    <name evidence="6" type="ORF">RFI_14831</name>
</gene>
<dbReference type="Pfam" id="PF00743">
    <property type="entry name" value="FMO-like"/>
    <property type="match status" value="1"/>
</dbReference>
<dbReference type="EMBL" id="ASPP01010804">
    <property type="protein sequence ID" value="ETO22366.1"/>
    <property type="molecule type" value="Genomic_DNA"/>
</dbReference>
<evidence type="ECO:0000313" key="6">
    <source>
        <dbReference type="EMBL" id="ETO22366.1"/>
    </source>
</evidence>
<keyword evidence="5" id="KW-0560">Oxidoreductase</keyword>
<dbReference type="GO" id="GO:0004499">
    <property type="term" value="F:N,N-dimethylaniline monooxygenase activity"/>
    <property type="evidence" value="ECO:0007669"/>
    <property type="project" value="InterPro"/>
</dbReference>
<proteinExistence type="inferred from homology"/>
<organism evidence="6 7">
    <name type="scientific">Reticulomyxa filosa</name>
    <dbReference type="NCBI Taxonomy" id="46433"/>
    <lineage>
        <taxon>Eukaryota</taxon>
        <taxon>Sar</taxon>
        <taxon>Rhizaria</taxon>
        <taxon>Retaria</taxon>
        <taxon>Foraminifera</taxon>
        <taxon>Monothalamids</taxon>
        <taxon>Reticulomyxidae</taxon>
        <taxon>Reticulomyxa</taxon>
    </lineage>
</organism>
<dbReference type="InterPro" id="IPR050346">
    <property type="entry name" value="FMO-like"/>
</dbReference>
<evidence type="ECO:0000256" key="2">
    <source>
        <dbReference type="ARBA" id="ARBA00022630"/>
    </source>
</evidence>
<dbReference type="Proteomes" id="UP000023152">
    <property type="component" value="Unassembled WGS sequence"/>
</dbReference>
<keyword evidence="3" id="KW-0274">FAD</keyword>
<comment type="similarity">
    <text evidence="1">Belongs to the FMO family.</text>
</comment>
<dbReference type="PRINTS" id="PR00370">
    <property type="entry name" value="FMOXYGENASE"/>
</dbReference>
<evidence type="ECO:0000313" key="7">
    <source>
        <dbReference type="Proteomes" id="UP000023152"/>
    </source>
</evidence>
<accession>X6N8M8</accession>
<evidence type="ECO:0000256" key="1">
    <source>
        <dbReference type="ARBA" id="ARBA00009183"/>
    </source>
</evidence>
<dbReference type="SUPFAM" id="SSF51905">
    <property type="entry name" value="FAD/NAD(P)-binding domain"/>
    <property type="match status" value="1"/>
</dbReference>
<reference evidence="6 7" key="1">
    <citation type="journal article" date="2013" name="Curr. Biol.">
        <title>The Genome of the Foraminiferan Reticulomyxa filosa.</title>
        <authorList>
            <person name="Glockner G."/>
            <person name="Hulsmann N."/>
            <person name="Schleicher M."/>
            <person name="Noegel A.A."/>
            <person name="Eichinger L."/>
            <person name="Gallinger C."/>
            <person name="Pawlowski J."/>
            <person name="Sierra R."/>
            <person name="Euteneuer U."/>
            <person name="Pillet L."/>
            <person name="Moustafa A."/>
            <person name="Platzer M."/>
            <person name="Groth M."/>
            <person name="Szafranski K."/>
            <person name="Schliwa M."/>
        </authorList>
    </citation>
    <scope>NUCLEOTIDE SEQUENCE [LARGE SCALE GENOMIC DNA]</scope>
</reference>
<keyword evidence="2" id="KW-0285">Flavoprotein</keyword>